<dbReference type="PANTHER" id="PTHR43481:SF4">
    <property type="entry name" value="GLYCEROL-1-PHOSPHATE PHOSPHOHYDROLASE 1-RELATED"/>
    <property type="match status" value="1"/>
</dbReference>
<dbReference type="SFLD" id="SFLDS00003">
    <property type="entry name" value="Haloacid_Dehalogenase"/>
    <property type="match status" value="1"/>
</dbReference>
<dbReference type="NCBIfam" id="TIGR01509">
    <property type="entry name" value="HAD-SF-IA-v3"/>
    <property type="match status" value="1"/>
</dbReference>
<sequence length="209" mass="23137">MSAINFEDIYRYRGLIFDLDGTLINSMPWHTKAWIQVCAEHGFTIDPKIIYQLGGMASRNIVMHFKEEGKNVGDVDAFVRRKVELYRANLDKVELFAPIAAILRTAKARGLKCAVGTGTQRINATDILKIHHLTDLVDAIVSADDVTRHKPHPDTFLKAAELLGLSPAECLVFDDGPVGLAAAQNGHMDCVEVLNGTLVNFFCNTEKQD</sequence>
<proteinExistence type="inferred from homology"/>
<dbReference type="InterPro" id="IPR006439">
    <property type="entry name" value="HAD-SF_hydro_IA"/>
</dbReference>
<evidence type="ECO:0000256" key="1">
    <source>
        <dbReference type="ARBA" id="ARBA00006171"/>
    </source>
</evidence>
<dbReference type="CDD" id="cd07505">
    <property type="entry name" value="HAD_BPGM-like"/>
    <property type="match status" value="1"/>
</dbReference>
<dbReference type="AlphaFoldDB" id="A0A9E2NRM1"/>
<dbReference type="InterPro" id="IPR023214">
    <property type="entry name" value="HAD_sf"/>
</dbReference>
<gene>
    <name evidence="2" type="ORF">IAA31_01985</name>
</gene>
<dbReference type="Gene3D" id="1.10.150.240">
    <property type="entry name" value="Putative phosphatase, domain 2"/>
    <property type="match status" value="1"/>
</dbReference>
<dbReference type="PANTHER" id="PTHR43481">
    <property type="entry name" value="FRUCTOSE-1-PHOSPHATE PHOSPHATASE"/>
    <property type="match status" value="1"/>
</dbReference>
<dbReference type="Pfam" id="PF13419">
    <property type="entry name" value="HAD_2"/>
    <property type="match status" value="1"/>
</dbReference>
<dbReference type="SFLD" id="SFLDG01135">
    <property type="entry name" value="C1.5.6:_HAD__Beta-PGM__Phospha"/>
    <property type="match status" value="1"/>
</dbReference>
<dbReference type="Gene3D" id="3.40.50.1000">
    <property type="entry name" value="HAD superfamily/HAD-like"/>
    <property type="match status" value="1"/>
</dbReference>
<dbReference type="Proteomes" id="UP000824150">
    <property type="component" value="Unassembled WGS sequence"/>
</dbReference>
<dbReference type="SFLD" id="SFLDG01129">
    <property type="entry name" value="C1.5:_HAD__Beta-PGM__Phosphata"/>
    <property type="match status" value="1"/>
</dbReference>
<keyword evidence="2" id="KW-0378">Hydrolase</keyword>
<reference evidence="2" key="1">
    <citation type="journal article" date="2021" name="PeerJ">
        <title>Extensive microbial diversity within the chicken gut microbiome revealed by metagenomics and culture.</title>
        <authorList>
            <person name="Gilroy R."/>
            <person name="Ravi A."/>
            <person name="Getino M."/>
            <person name="Pursley I."/>
            <person name="Horton D.L."/>
            <person name="Alikhan N.F."/>
            <person name="Baker D."/>
            <person name="Gharbi K."/>
            <person name="Hall N."/>
            <person name="Watson M."/>
            <person name="Adriaenssens E.M."/>
            <person name="Foster-Nyarko E."/>
            <person name="Jarju S."/>
            <person name="Secka A."/>
            <person name="Antonio M."/>
            <person name="Oren A."/>
            <person name="Chaudhuri R.R."/>
            <person name="La Ragione R."/>
            <person name="Hildebrand F."/>
            <person name="Pallen M.J."/>
        </authorList>
    </citation>
    <scope>NUCLEOTIDE SEQUENCE</scope>
    <source>
        <strain evidence="2">687</strain>
    </source>
</reference>
<evidence type="ECO:0000313" key="2">
    <source>
        <dbReference type="EMBL" id="MBU3826248.1"/>
    </source>
</evidence>
<dbReference type="InterPro" id="IPR041492">
    <property type="entry name" value="HAD_2"/>
</dbReference>
<dbReference type="InterPro" id="IPR023198">
    <property type="entry name" value="PGP-like_dom2"/>
</dbReference>
<dbReference type="InterPro" id="IPR051806">
    <property type="entry name" value="HAD-like_SPP"/>
</dbReference>
<protein>
    <submittedName>
        <fullName evidence="2">Beta-phosphoglucomutase family hydrolase</fullName>
    </submittedName>
</protein>
<reference evidence="2" key="2">
    <citation type="submission" date="2021-04" db="EMBL/GenBank/DDBJ databases">
        <authorList>
            <person name="Gilroy R."/>
        </authorList>
    </citation>
    <scope>NUCLEOTIDE SEQUENCE</scope>
    <source>
        <strain evidence="2">687</strain>
    </source>
</reference>
<organism evidence="2 3">
    <name type="scientific">Candidatus Anaerobiospirillum merdipullorum</name>
    <dbReference type="NCBI Taxonomy" id="2838450"/>
    <lineage>
        <taxon>Bacteria</taxon>
        <taxon>Pseudomonadati</taxon>
        <taxon>Pseudomonadota</taxon>
        <taxon>Gammaproteobacteria</taxon>
        <taxon>Aeromonadales</taxon>
        <taxon>Succinivibrionaceae</taxon>
        <taxon>Anaerobiospirillum</taxon>
    </lineage>
</organism>
<dbReference type="InterPro" id="IPR010976">
    <property type="entry name" value="B-phosphoglucomutase_hydrolase"/>
</dbReference>
<accession>A0A9E2NRM1</accession>
<dbReference type="PRINTS" id="PR00413">
    <property type="entry name" value="HADHALOGNASE"/>
</dbReference>
<evidence type="ECO:0000313" key="3">
    <source>
        <dbReference type="Proteomes" id="UP000824150"/>
    </source>
</evidence>
<comment type="caution">
    <text evidence="2">The sequence shown here is derived from an EMBL/GenBank/DDBJ whole genome shotgun (WGS) entry which is preliminary data.</text>
</comment>
<dbReference type="InterPro" id="IPR036412">
    <property type="entry name" value="HAD-like_sf"/>
</dbReference>
<dbReference type="EMBL" id="JAHLFG010000023">
    <property type="protein sequence ID" value="MBU3826248.1"/>
    <property type="molecule type" value="Genomic_DNA"/>
</dbReference>
<dbReference type="SUPFAM" id="SSF56784">
    <property type="entry name" value="HAD-like"/>
    <property type="match status" value="1"/>
</dbReference>
<comment type="similarity">
    <text evidence="1">Belongs to the HAD-like hydrolase superfamily. CbbY/CbbZ/Gph/YieH family.</text>
</comment>
<name>A0A9E2NRM1_9GAMM</name>
<dbReference type="NCBIfam" id="TIGR02009">
    <property type="entry name" value="PGMB-YQAB-SF"/>
    <property type="match status" value="1"/>
</dbReference>
<dbReference type="GO" id="GO:0050308">
    <property type="term" value="F:sugar-phosphatase activity"/>
    <property type="evidence" value="ECO:0007669"/>
    <property type="project" value="TreeGrafter"/>
</dbReference>